<evidence type="ECO:0000313" key="10">
    <source>
        <dbReference type="EMBL" id="MBI6874774.1"/>
    </source>
</evidence>
<evidence type="ECO:0000256" key="3">
    <source>
        <dbReference type="ARBA" id="ARBA00012438"/>
    </source>
</evidence>
<dbReference type="PANTHER" id="PTHR45453:SF1">
    <property type="entry name" value="PHOSPHATE REGULON SENSOR PROTEIN PHOR"/>
    <property type="match status" value="1"/>
</dbReference>
<evidence type="ECO:0000256" key="5">
    <source>
        <dbReference type="ARBA" id="ARBA00022679"/>
    </source>
</evidence>
<comment type="subcellular location">
    <subcellularLocation>
        <location evidence="2">Membrane</location>
    </subcellularLocation>
</comment>
<comment type="catalytic activity">
    <reaction evidence="1">
        <text>ATP + protein L-histidine = ADP + protein N-phospho-L-histidine.</text>
        <dbReference type="EC" id="2.7.13.3"/>
    </reaction>
</comment>
<evidence type="ECO:0000256" key="4">
    <source>
        <dbReference type="ARBA" id="ARBA00022553"/>
    </source>
</evidence>
<name>A0A934HZ69_9CLOT</name>
<comment type="caution">
    <text evidence="10">The sequence shown here is derived from an EMBL/GenBank/DDBJ whole genome shotgun (WGS) entry which is preliminary data.</text>
</comment>
<evidence type="ECO:0000256" key="8">
    <source>
        <dbReference type="SAM" id="Phobius"/>
    </source>
</evidence>
<reference evidence="10" key="1">
    <citation type="submission" date="2020-12" db="EMBL/GenBank/DDBJ databases">
        <title>Clostridium thailandense sp. nov., a novel acetogenic bacterium isolated from peat land soil in Thailand.</title>
        <authorList>
            <person name="Chaikitkaew S."/>
            <person name="Birkeland N.K."/>
        </authorList>
    </citation>
    <scope>NUCLEOTIDE SEQUENCE</scope>
    <source>
        <strain evidence="10">DSM 17425</strain>
    </source>
</reference>
<keyword evidence="7" id="KW-0902">Two-component regulatory system</keyword>
<dbReference type="Gene3D" id="3.30.565.10">
    <property type="entry name" value="Histidine kinase-like ATPase, C-terminal domain"/>
    <property type="match status" value="1"/>
</dbReference>
<dbReference type="EMBL" id="JAEEGB010000035">
    <property type="protein sequence ID" value="MBI6874774.1"/>
    <property type="molecule type" value="Genomic_DNA"/>
</dbReference>
<keyword evidence="8" id="KW-0472">Membrane</keyword>
<protein>
    <recommendedName>
        <fullName evidence="3">histidine kinase</fullName>
        <ecNumber evidence="3">2.7.13.3</ecNumber>
    </recommendedName>
</protein>
<dbReference type="Gene3D" id="1.10.287.130">
    <property type="match status" value="1"/>
</dbReference>
<feature type="domain" description="Histidine kinase" evidence="9">
    <location>
        <begin position="256"/>
        <end position="473"/>
    </location>
</feature>
<dbReference type="Pfam" id="PF00512">
    <property type="entry name" value="HisKA"/>
    <property type="match status" value="1"/>
</dbReference>
<dbReference type="InterPro" id="IPR036097">
    <property type="entry name" value="HisK_dim/P_sf"/>
</dbReference>
<dbReference type="CDD" id="cd00082">
    <property type="entry name" value="HisKA"/>
    <property type="match status" value="1"/>
</dbReference>
<dbReference type="GO" id="GO:0016036">
    <property type="term" value="P:cellular response to phosphate starvation"/>
    <property type="evidence" value="ECO:0007669"/>
    <property type="project" value="TreeGrafter"/>
</dbReference>
<dbReference type="PANTHER" id="PTHR45453">
    <property type="entry name" value="PHOSPHATE REGULON SENSOR PROTEIN PHOR"/>
    <property type="match status" value="1"/>
</dbReference>
<organism evidence="10 11">
    <name type="scientific">Clostridium aciditolerans</name>
    <dbReference type="NCBI Taxonomy" id="339861"/>
    <lineage>
        <taxon>Bacteria</taxon>
        <taxon>Bacillati</taxon>
        <taxon>Bacillota</taxon>
        <taxon>Clostridia</taxon>
        <taxon>Eubacteriales</taxon>
        <taxon>Clostridiaceae</taxon>
        <taxon>Clostridium</taxon>
    </lineage>
</organism>
<dbReference type="Pfam" id="PF02518">
    <property type="entry name" value="HATPase_c"/>
    <property type="match status" value="1"/>
</dbReference>
<accession>A0A934HZ69</accession>
<evidence type="ECO:0000313" key="11">
    <source>
        <dbReference type="Proteomes" id="UP000622687"/>
    </source>
</evidence>
<dbReference type="InterPro" id="IPR004358">
    <property type="entry name" value="Sig_transdc_His_kin-like_C"/>
</dbReference>
<dbReference type="InterPro" id="IPR005467">
    <property type="entry name" value="His_kinase_dom"/>
</dbReference>
<keyword evidence="4" id="KW-0597">Phosphoprotein</keyword>
<keyword evidence="11" id="KW-1185">Reference proteome</keyword>
<keyword evidence="6 10" id="KW-0418">Kinase</keyword>
<evidence type="ECO:0000256" key="7">
    <source>
        <dbReference type="ARBA" id="ARBA00023012"/>
    </source>
</evidence>
<dbReference type="RefSeq" id="WP_211144153.1">
    <property type="nucleotide sequence ID" value="NZ_JAEEGB010000035.1"/>
</dbReference>
<keyword evidence="5" id="KW-0808">Transferase</keyword>
<dbReference type="EC" id="2.7.13.3" evidence="3"/>
<dbReference type="PROSITE" id="PS50109">
    <property type="entry name" value="HIS_KIN"/>
    <property type="match status" value="1"/>
</dbReference>
<dbReference type="Proteomes" id="UP000622687">
    <property type="component" value="Unassembled WGS sequence"/>
</dbReference>
<dbReference type="InterPro" id="IPR003594">
    <property type="entry name" value="HATPase_dom"/>
</dbReference>
<evidence type="ECO:0000256" key="2">
    <source>
        <dbReference type="ARBA" id="ARBA00004370"/>
    </source>
</evidence>
<sequence>MKIINKLKTNLSITRKFLVTLIIIVIVEFILNLVIYFEVIVYTQNLSYFSPQRFTLNFSDHIGINDNTPYLTADGKEQLEKNSAWIQIIDTDFKEVYSFDKPKEVPIIYTPINFAHIYKYDIANSSVFVSEKVINNKSFTYIIGFPTNTIAKYTLIFNPSAIKSFAWNGFIILVCINIFVAIILSYLLFGMKMGKPLENIINGINQLSKGIYDINFKEKGIYKNVLSNLNNLGITLRENKNKRDELDKMRDTWISSISHDIKTPLSSIKGYSELMKDNEYSFSQEEILDYSNIIYDKALYIESLIGDLNLTYKIKNKAFSLNKKEVNLVILLQNIVIEILNHPLYSNRKINFNAPEENISAYVDEVLFKRCLVNLIFNSIIHNDENVKINISIYKKEDIYIEIKDTGTGISTEDLNHIFERYYRGTNTSSSVEGSGLGMAIAKQIIDIHEASISIESTLGIGTALTLVLKTYRQGGSI</sequence>
<dbReference type="AlphaFoldDB" id="A0A934HZ69"/>
<dbReference type="SUPFAM" id="SSF47384">
    <property type="entry name" value="Homodimeric domain of signal transducing histidine kinase"/>
    <property type="match status" value="1"/>
</dbReference>
<dbReference type="SMART" id="SM00388">
    <property type="entry name" value="HisKA"/>
    <property type="match status" value="1"/>
</dbReference>
<proteinExistence type="predicted"/>
<dbReference type="SMART" id="SM00387">
    <property type="entry name" value="HATPase_c"/>
    <property type="match status" value="1"/>
</dbReference>
<dbReference type="InterPro" id="IPR003661">
    <property type="entry name" value="HisK_dim/P_dom"/>
</dbReference>
<dbReference type="InterPro" id="IPR036890">
    <property type="entry name" value="HATPase_C_sf"/>
</dbReference>
<keyword evidence="8" id="KW-1133">Transmembrane helix</keyword>
<dbReference type="InterPro" id="IPR050351">
    <property type="entry name" value="BphY/WalK/GraS-like"/>
</dbReference>
<dbReference type="SUPFAM" id="SSF55874">
    <property type="entry name" value="ATPase domain of HSP90 chaperone/DNA topoisomerase II/histidine kinase"/>
    <property type="match status" value="1"/>
</dbReference>
<feature type="transmembrane region" description="Helical" evidence="8">
    <location>
        <begin position="21"/>
        <end position="42"/>
    </location>
</feature>
<evidence type="ECO:0000259" key="9">
    <source>
        <dbReference type="PROSITE" id="PS50109"/>
    </source>
</evidence>
<gene>
    <name evidence="10" type="ORF">I6U51_19065</name>
</gene>
<keyword evidence="8" id="KW-0812">Transmembrane</keyword>
<feature type="transmembrane region" description="Helical" evidence="8">
    <location>
        <begin position="165"/>
        <end position="189"/>
    </location>
</feature>
<evidence type="ECO:0000256" key="6">
    <source>
        <dbReference type="ARBA" id="ARBA00022777"/>
    </source>
</evidence>
<dbReference type="PRINTS" id="PR00344">
    <property type="entry name" value="BCTRLSENSOR"/>
</dbReference>
<dbReference type="GO" id="GO:0004721">
    <property type="term" value="F:phosphoprotein phosphatase activity"/>
    <property type="evidence" value="ECO:0007669"/>
    <property type="project" value="TreeGrafter"/>
</dbReference>
<evidence type="ECO:0000256" key="1">
    <source>
        <dbReference type="ARBA" id="ARBA00000085"/>
    </source>
</evidence>
<dbReference type="GO" id="GO:0000155">
    <property type="term" value="F:phosphorelay sensor kinase activity"/>
    <property type="evidence" value="ECO:0007669"/>
    <property type="project" value="InterPro"/>
</dbReference>
<dbReference type="GO" id="GO:0005886">
    <property type="term" value="C:plasma membrane"/>
    <property type="evidence" value="ECO:0007669"/>
    <property type="project" value="TreeGrafter"/>
</dbReference>